<dbReference type="InterPro" id="IPR013783">
    <property type="entry name" value="Ig-like_fold"/>
</dbReference>
<feature type="region of interest" description="Disordered" evidence="9">
    <location>
        <begin position="446"/>
        <end position="466"/>
    </location>
</feature>
<proteinExistence type="predicted"/>
<evidence type="ECO:0000313" key="13">
    <source>
        <dbReference type="Proteomes" id="UP000683360"/>
    </source>
</evidence>
<dbReference type="SUPFAM" id="SSF48726">
    <property type="entry name" value="Immunoglobulin"/>
    <property type="match status" value="3"/>
</dbReference>
<evidence type="ECO:0000256" key="6">
    <source>
        <dbReference type="ARBA" id="ARBA00023157"/>
    </source>
</evidence>
<dbReference type="PANTHER" id="PTHR11640:SF31">
    <property type="entry name" value="IRREGULAR CHIASM C-ROUGHEST PROTEIN-RELATED"/>
    <property type="match status" value="1"/>
</dbReference>
<evidence type="ECO:0000313" key="12">
    <source>
        <dbReference type="EMBL" id="CAG2192471.1"/>
    </source>
</evidence>
<accession>A0A8S3QA60</accession>
<name>A0A8S3QA60_MYTED</name>
<dbReference type="EMBL" id="CAJPWZ010000396">
    <property type="protein sequence ID" value="CAG2192471.1"/>
    <property type="molecule type" value="Genomic_DNA"/>
</dbReference>
<dbReference type="CDD" id="cd00096">
    <property type="entry name" value="Ig"/>
    <property type="match status" value="1"/>
</dbReference>
<keyword evidence="6" id="KW-1015">Disulfide bond</keyword>
<evidence type="ECO:0000256" key="1">
    <source>
        <dbReference type="ARBA" id="ARBA00004479"/>
    </source>
</evidence>
<evidence type="ECO:0000256" key="3">
    <source>
        <dbReference type="ARBA" id="ARBA00022729"/>
    </source>
</evidence>
<dbReference type="AlphaFoldDB" id="A0A8S3QA60"/>
<evidence type="ECO:0000256" key="9">
    <source>
        <dbReference type="SAM" id="MobiDB-lite"/>
    </source>
</evidence>
<dbReference type="Gene3D" id="2.60.40.10">
    <property type="entry name" value="Immunoglobulins"/>
    <property type="match status" value="2"/>
</dbReference>
<keyword evidence="7" id="KW-0325">Glycoprotein</keyword>
<dbReference type="PANTHER" id="PTHR11640">
    <property type="entry name" value="NEPHRIN"/>
    <property type="match status" value="1"/>
</dbReference>
<evidence type="ECO:0000256" key="4">
    <source>
        <dbReference type="ARBA" id="ARBA00022989"/>
    </source>
</evidence>
<dbReference type="OrthoDB" id="6151955at2759"/>
<evidence type="ECO:0000256" key="2">
    <source>
        <dbReference type="ARBA" id="ARBA00022692"/>
    </source>
</evidence>
<keyword evidence="13" id="KW-1185">Reference proteome</keyword>
<feature type="domain" description="Ig-like" evidence="11">
    <location>
        <begin position="191"/>
        <end position="285"/>
    </location>
</feature>
<dbReference type="GO" id="GO:0005886">
    <property type="term" value="C:plasma membrane"/>
    <property type="evidence" value="ECO:0007669"/>
    <property type="project" value="TreeGrafter"/>
</dbReference>
<dbReference type="GO" id="GO:0005911">
    <property type="term" value="C:cell-cell junction"/>
    <property type="evidence" value="ECO:0007669"/>
    <property type="project" value="TreeGrafter"/>
</dbReference>
<dbReference type="InterPro" id="IPR000920">
    <property type="entry name" value="Myelin_P0-rel"/>
</dbReference>
<sequence length="563" mass="62899">MFNGFIFVIPCFNVAGRFLAEVNATGTGTEVDPYQQYAKHENEVVLQCKYESGKLIWDKNLNSQWMIIASGKDIINTTKYRISSNPNTGLYYRLHILSTQSGDEAIYRCIGGLIEVYFIQLTLLAGGGVPAPTLSLVILGTTVQTGVQELRYVLRNIPRIYDTTNASCLANSDALDIPISVTALIYLNLAPDVSVSNVTYEMTDPTRTINCTADGYPDTYTFYKWQHRTLYGHIIRELDGDTVLTLPVVPTILRYQDNGEYMCTVSNGIHGTDGVAKRQGAAKITVNAQPVFTADNDERNIQYGEIGKHVDIVVHVFSVPKFIYNAWFNNGKQIQTSTKFLISESAAEVEDVFHGKTVKVDGYKSILTMNDLTNEDFTNYTLILENGIGKSVEHTVGLERTTLLKPEPLSSGVIIGAVCGSLVSLIVLMVLLVFITIRKRRVHQQCKTSTKQQRHTNRPSRNYEKLGLKDAPNVYEDLTNKESQKIGGQSSGTHYEDLGRKKEAYVYDDLNIEACEETTAKSPTQYYEELGVKNNPTVYSDLINADAENKVYENASKQWTQEN</sequence>
<comment type="subcellular location">
    <subcellularLocation>
        <location evidence="1">Membrane</location>
        <topology evidence="1">Single-pass type I membrane protein</topology>
    </subcellularLocation>
</comment>
<evidence type="ECO:0000256" key="8">
    <source>
        <dbReference type="ARBA" id="ARBA00023319"/>
    </source>
</evidence>
<dbReference type="InterPro" id="IPR036179">
    <property type="entry name" value="Ig-like_dom_sf"/>
</dbReference>
<keyword evidence="8" id="KW-0393">Immunoglobulin domain</keyword>
<reference evidence="12" key="1">
    <citation type="submission" date="2021-03" db="EMBL/GenBank/DDBJ databases">
        <authorList>
            <person name="Bekaert M."/>
        </authorList>
    </citation>
    <scope>NUCLEOTIDE SEQUENCE</scope>
</reference>
<feature type="transmembrane region" description="Helical" evidence="10">
    <location>
        <begin position="413"/>
        <end position="437"/>
    </location>
</feature>
<comment type="caution">
    <text evidence="12">The sequence shown here is derived from an EMBL/GenBank/DDBJ whole genome shotgun (WGS) entry which is preliminary data.</text>
</comment>
<dbReference type="Proteomes" id="UP000683360">
    <property type="component" value="Unassembled WGS sequence"/>
</dbReference>
<evidence type="ECO:0000256" key="5">
    <source>
        <dbReference type="ARBA" id="ARBA00023136"/>
    </source>
</evidence>
<evidence type="ECO:0000256" key="7">
    <source>
        <dbReference type="ARBA" id="ARBA00023180"/>
    </source>
</evidence>
<gene>
    <name evidence="12" type="ORF">MEDL_7632</name>
</gene>
<dbReference type="InterPro" id="IPR051275">
    <property type="entry name" value="Cell_adhesion_signaling"/>
</dbReference>
<dbReference type="GO" id="GO:0050839">
    <property type="term" value="F:cell adhesion molecule binding"/>
    <property type="evidence" value="ECO:0007669"/>
    <property type="project" value="TreeGrafter"/>
</dbReference>
<keyword evidence="4 10" id="KW-1133">Transmembrane helix</keyword>
<dbReference type="PRINTS" id="PR00213">
    <property type="entry name" value="MYELINP0"/>
</dbReference>
<keyword evidence="3" id="KW-0732">Signal</keyword>
<protein>
    <recommendedName>
        <fullName evidence="11">Ig-like domain-containing protein</fullName>
    </recommendedName>
</protein>
<evidence type="ECO:0000256" key="10">
    <source>
        <dbReference type="SAM" id="Phobius"/>
    </source>
</evidence>
<dbReference type="PROSITE" id="PS50835">
    <property type="entry name" value="IG_LIKE"/>
    <property type="match status" value="1"/>
</dbReference>
<keyword evidence="5 10" id="KW-0472">Membrane</keyword>
<organism evidence="12 13">
    <name type="scientific">Mytilus edulis</name>
    <name type="common">Blue mussel</name>
    <dbReference type="NCBI Taxonomy" id="6550"/>
    <lineage>
        <taxon>Eukaryota</taxon>
        <taxon>Metazoa</taxon>
        <taxon>Spiralia</taxon>
        <taxon>Lophotrochozoa</taxon>
        <taxon>Mollusca</taxon>
        <taxon>Bivalvia</taxon>
        <taxon>Autobranchia</taxon>
        <taxon>Pteriomorphia</taxon>
        <taxon>Mytilida</taxon>
        <taxon>Mytiloidea</taxon>
        <taxon>Mytilidae</taxon>
        <taxon>Mytilinae</taxon>
        <taxon>Mytilus</taxon>
    </lineage>
</organism>
<keyword evidence="2 10" id="KW-0812">Transmembrane</keyword>
<evidence type="ECO:0000259" key="11">
    <source>
        <dbReference type="PROSITE" id="PS50835"/>
    </source>
</evidence>
<dbReference type="GO" id="GO:0098609">
    <property type="term" value="P:cell-cell adhesion"/>
    <property type="evidence" value="ECO:0007669"/>
    <property type="project" value="TreeGrafter"/>
</dbReference>
<dbReference type="InterPro" id="IPR007110">
    <property type="entry name" value="Ig-like_dom"/>
</dbReference>